<dbReference type="PANTHER" id="PTHR43024:SF1">
    <property type="entry name" value="UDP-N-ACETYLMURAMOYL-TRIPEPTIDE--D-ALANYL-D-ALANINE LIGASE"/>
    <property type="match status" value="1"/>
</dbReference>
<evidence type="ECO:0000256" key="11">
    <source>
        <dbReference type="RuleBase" id="RU004136"/>
    </source>
</evidence>
<dbReference type="InterPro" id="IPR000713">
    <property type="entry name" value="Mur_ligase_N"/>
</dbReference>
<dbReference type="EMBL" id="CP019646">
    <property type="protein sequence ID" value="AQQ71351.1"/>
    <property type="molecule type" value="Genomic_DNA"/>
</dbReference>
<proteinExistence type="inferred from homology"/>
<dbReference type="InterPro" id="IPR036565">
    <property type="entry name" value="Mur-like_cat_sf"/>
</dbReference>
<keyword evidence="4 10" id="KW-0547">Nucleotide-binding</keyword>
<keyword evidence="2 10" id="KW-0436">Ligase</keyword>
<comment type="pathway">
    <text evidence="10 11">Cell wall biogenesis; peptidoglycan biosynthesis.</text>
</comment>
<comment type="function">
    <text evidence="10 11">Involved in cell wall formation. Catalyzes the final step in the synthesis of UDP-N-acetylmuramoyl-pentapeptide, the precursor of murein.</text>
</comment>
<evidence type="ECO:0000256" key="6">
    <source>
        <dbReference type="ARBA" id="ARBA00022960"/>
    </source>
</evidence>
<evidence type="ECO:0000313" key="16">
    <source>
        <dbReference type="Proteomes" id="UP000188181"/>
    </source>
</evidence>
<dbReference type="Pfam" id="PF01225">
    <property type="entry name" value="Mur_ligase"/>
    <property type="match status" value="1"/>
</dbReference>
<evidence type="ECO:0000256" key="10">
    <source>
        <dbReference type="HAMAP-Rule" id="MF_02019"/>
    </source>
</evidence>
<dbReference type="Pfam" id="PF08245">
    <property type="entry name" value="Mur_ligase_M"/>
    <property type="match status" value="1"/>
</dbReference>
<comment type="catalytic activity">
    <reaction evidence="10 11">
        <text>D-alanyl-D-alanine + UDP-N-acetyl-alpha-D-muramoyl-L-alanyl-gamma-D-glutamyl-meso-2,6-diaminopimelate + ATP = UDP-N-acetyl-alpha-D-muramoyl-L-alanyl-gamma-D-glutamyl-meso-2,6-diaminopimeloyl-D-alanyl-D-alanine + ADP + phosphate + H(+)</text>
        <dbReference type="Rhea" id="RHEA:28374"/>
        <dbReference type="ChEBI" id="CHEBI:15378"/>
        <dbReference type="ChEBI" id="CHEBI:30616"/>
        <dbReference type="ChEBI" id="CHEBI:43474"/>
        <dbReference type="ChEBI" id="CHEBI:57822"/>
        <dbReference type="ChEBI" id="CHEBI:61386"/>
        <dbReference type="ChEBI" id="CHEBI:83905"/>
        <dbReference type="ChEBI" id="CHEBI:456216"/>
        <dbReference type="EC" id="6.3.2.10"/>
    </reaction>
</comment>
<dbReference type="HAMAP" id="MF_02019">
    <property type="entry name" value="MurF"/>
    <property type="match status" value="1"/>
</dbReference>
<feature type="domain" description="Mur ligase C-terminal" evidence="13">
    <location>
        <begin position="313"/>
        <end position="439"/>
    </location>
</feature>
<evidence type="ECO:0000259" key="13">
    <source>
        <dbReference type="Pfam" id="PF02875"/>
    </source>
</evidence>
<dbReference type="PANTHER" id="PTHR43024">
    <property type="entry name" value="UDP-N-ACETYLMURAMOYL-TRIPEPTIDE--D-ALANYL-D-ALANINE LIGASE"/>
    <property type="match status" value="1"/>
</dbReference>
<reference evidence="16" key="1">
    <citation type="submission" date="2017-02" db="EMBL/GenBank/DDBJ databases">
        <title>Comparative genomics and description of representatives of a novel lineage of planctomycetes thriving in anoxic sediments.</title>
        <authorList>
            <person name="Spring S."/>
            <person name="Bunk B."/>
            <person name="Sproer C."/>
        </authorList>
    </citation>
    <scope>NUCLEOTIDE SEQUENCE [LARGE SCALE GENOMIC DNA]</scope>
    <source>
        <strain evidence="16">SM-Chi-D1</strain>
    </source>
</reference>
<dbReference type="Pfam" id="PF02875">
    <property type="entry name" value="Mur_ligase_C"/>
    <property type="match status" value="1"/>
</dbReference>
<evidence type="ECO:0000256" key="9">
    <source>
        <dbReference type="ARBA" id="ARBA00023316"/>
    </source>
</evidence>
<dbReference type="RefSeq" id="WP_186804648.1">
    <property type="nucleotide sequence ID" value="NZ_CP019646.1"/>
</dbReference>
<evidence type="ECO:0000259" key="12">
    <source>
        <dbReference type="Pfam" id="PF01225"/>
    </source>
</evidence>
<keyword evidence="6 10" id="KW-0133">Cell shape</keyword>
<dbReference type="Proteomes" id="UP000188181">
    <property type="component" value="Chromosome"/>
</dbReference>
<dbReference type="GO" id="GO:0009252">
    <property type="term" value="P:peptidoglycan biosynthetic process"/>
    <property type="evidence" value="ECO:0007669"/>
    <property type="project" value="UniProtKB-UniRule"/>
</dbReference>
<dbReference type="AlphaFoldDB" id="A0A1Q2MF74"/>
<sequence length="459" mass="48271">MRYTAGEIAAITGGILYGEASAPVSGVSTDSRAVHEGDCFWAIKGENFDGNDFAESVITGGGRCAVASRVPAKIPAGASVVQVSDSIAALGLLAGDYRGRLKAKVIGITGSVGKTSTRNMLGDILSQKYRTHRAKKSFNNHIGLPLTILETPRDCEMLIVEMGTNHPGEIEYLTRIARPNIALVTAVTEAHLEGFGSIEAIAAEKASIALGLSGSDSLLIINAAMPVLTEAASRLAVPTAAFGFGGDYDFAGSDPLAGIESGSFVIGNTRVCVPLAGRGNLENALAAWAVCSSLGMEAADFAGFMQNVRAENMRMNIIETPDITIIADCYNANPASMQNAIDYLGLLKESSGRLVFVAGYMGELGSETQRLHRKLGAAAADAGIDLLLAAGPLADVTVNAAREMSNKLNAYSFESTEQLCSRLEEYICRGDAVLVKGSRSMRLEAAVEKLEKLKLKTKI</sequence>
<feature type="domain" description="Mur ligase N-terminal catalytic" evidence="12">
    <location>
        <begin position="24"/>
        <end position="96"/>
    </location>
</feature>
<evidence type="ECO:0000256" key="5">
    <source>
        <dbReference type="ARBA" id="ARBA00022840"/>
    </source>
</evidence>
<name>A0A1Q2MF74_9BACT</name>
<comment type="similarity">
    <text evidence="10">Belongs to the MurCDEF family. MurF subfamily.</text>
</comment>
<protein>
    <recommendedName>
        <fullName evidence="10 11">UDP-N-acetylmuramoyl-tripeptide--D-alanyl-D-alanine ligase</fullName>
        <ecNumber evidence="10 11">6.3.2.10</ecNumber>
    </recommendedName>
    <alternativeName>
        <fullName evidence="10">D-alanyl-D-alanine-adding enzyme</fullName>
    </alternativeName>
</protein>
<dbReference type="InterPro" id="IPR013221">
    <property type="entry name" value="Mur_ligase_cen"/>
</dbReference>
<evidence type="ECO:0000256" key="2">
    <source>
        <dbReference type="ARBA" id="ARBA00022598"/>
    </source>
</evidence>
<dbReference type="KEGG" id="pbas:SMSP2_01724"/>
<dbReference type="NCBIfam" id="TIGR01143">
    <property type="entry name" value="murF"/>
    <property type="match status" value="1"/>
</dbReference>
<dbReference type="InterPro" id="IPR036615">
    <property type="entry name" value="Mur_ligase_C_dom_sf"/>
</dbReference>
<dbReference type="GO" id="GO:0071555">
    <property type="term" value="P:cell wall organization"/>
    <property type="evidence" value="ECO:0007669"/>
    <property type="project" value="UniProtKB-KW"/>
</dbReference>
<evidence type="ECO:0000256" key="4">
    <source>
        <dbReference type="ARBA" id="ARBA00022741"/>
    </source>
</evidence>
<gene>
    <name evidence="10 15" type="primary">murF</name>
    <name evidence="15" type="ORF">SMSP2_01724</name>
</gene>
<accession>A0A1Q2MF74</accession>
<dbReference type="SUPFAM" id="SSF53623">
    <property type="entry name" value="MurD-like peptide ligases, catalytic domain"/>
    <property type="match status" value="1"/>
</dbReference>
<organism evidence="15 16">
    <name type="scientific">Limihaloglobus sulfuriphilus</name>
    <dbReference type="NCBI Taxonomy" id="1851148"/>
    <lineage>
        <taxon>Bacteria</taxon>
        <taxon>Pseudomonadati</taxon>
        <taxon>Planctomycetota</taxon>
        <taxon>Phycisphaerae</taxon>
        <taxon>Sedimentisphaerales</taxon>
        <taxon>Sedimentisphaeraceae</taxon>
        <taxon>Limihaloglobus</taxon>
    </lineage>
</organism>
<keyword evidence="3 10" id="KW-0132">Cell division</keyword>
<evidence type="ECO:0000259" key="14">
    <source>
        <dbReference type="Pfam" id="PF08245"/>
    </source>
</evidence>
<dbReference type="Gene3D" id="3.40.1390.10">
    <property type="entry name" value="MurE/MurF, N-terminal domain"/>
    <property type="match status" value="1"/>
</dbReference>
<dbReference type="GO" id="GO:0047480">
    <property type="term" value="F:UDP-N-acetylmuramoyl-tripeptide-D-alanyl-D-alanine ligase activity"/>
    <property type="evidence" value="ECO:0007669"/>
    <property type="project" value="UniProtKB-UniRule"/>
</dbReference>
<dbReference type="GO" id="GO:0008766">
    <property type="term" value="F:UDP-N-acetylmuramoylalanyl-D-glutamyl-2,6-diaminopimelate-D-alanyl-D-alanine ligase activity"/>
    <property type="evidence" value="ECO:0007669"/>
    <property type="project" value="RHEA"/>
</dbReference>
<dbReference type="STRING" id="1851148.SMSP2_01724"/>
<dbReference type="InterPro" id="IPR005863">
    <property type="entry name" value="UDP-N-AcMur_synth"/>
</dbReference>
<dbReference type="Gene3D" id="3.90.190.20">
    <property type="entry name" value="Mur ligase, C-terminal domain"/>
    <property type="match status" value="1"/>
</dbReference>
<comment type="subcellular location">
    <subcellularLocation>
        <location evidence="10 11">Cytoplasm</location>
    </subcellularLocation>
</comment>
<dbReference type="InterPro" id="IPR004101">
    <property type="entry name" value="Mur_ligase_C"/>
</dbReference>
<dbReference type="InterPro" id="IPR035911">
    <property type="entry name" value="MurE/MurF_N"/>
</dbReference>
<evidence type="ECO:0000256" key="7">
    <source>
        <dbReference type="ARBA" id="ARBA00022984"/>
    </source>
</evidence>
<evidence type="ECO:0000256" key="1">
    <source>
        <dbReference type="ARBA" id="ARBA00022490"/>
    </source>
</evidence>
<evidence type="ECO:0000313" key="15">
    <source>
        <dbReference type="EMBL" id="AQQ71351.1"/>
    </source>
</evidence>
<feature type="binding site" evidence="10">
    <location>
        <begin position="110"/>
        <end position="116"/>
    </location>
    <ligand>
        <name>ATP</name>
        <dbReference type="ChEBI" id="CHEBI:30616"/>
    </ligand>
</feature>
<keyword evidence="16" id="KW-1185">Reference proteome</keyword>
<keyword evidence="9 10" id="KW-0961">Cell wall biogenesis/degradation</keyword>
<dbReference type="EC" id="6.3.2.10" evidence="10 11"/>
<dbReference type="GO" id="GO:0005524">
    <property type="term" value="F:ATP binding"/>
    <property type="evidence" value="ECO:0007669"/>
    <property type="project" value="UniProtKB-UniRule"/>
</dbReference>
<evidence type="ECO:0000256" key="3">
    <source>
        <dbReference type="ARBA" id="ARBA00022618"/>
    </source>
</evidence>
<dbReference type="GO" id="GO:0005737">
    <property type="term" value="C:cytoplasm"/>
    <property type="evidence" value="ECO:0007669"/>
    <property type="project" value="UniProtKB-SubCell"/>
</dbReference>
<dbReference type="Gene3D" id="3.40.1190.10">
    <property type="entry name" value="Mur-like, catalytic domain"/>
    <property type="match status" value="1"/>
</dbReference>
<keyword evidence="8 10" id="KW-0131">Cell cycle</keyword>
<keyword evidence="1 10" id="KW-0963">Cytoplasm</keyword>
<dbReference type="GO" id="GO:0051301">
    <property type="term" value="P:cell division"/>
    <property type="evidence" value="ECO:0007669"/>
    <property type="project" value="UniProtKB-KW"/>
</dbReference>
<dbReference type="InterPro" id="IPR051046">
    <property type="entry name" value="MurCDEF_CellWall_CoF430Synth"/>
</dbReference>
<evidence type="ECO:0000256" key="8">
    <source>
        <dbReference type="ARBA" id="ARBA00023306"/>
    </source>
</evidence>
<dbReference type="SUPFAM" id="SSF53244">
    <property type="entry name" value="MurD-like peptide ligases, peptide-binding domain"/>
    <property type="match status" value="1"/>
</dbReference>
<feature type="domain" description="Mur ligase central" evidence="14">
    <location>
        <begin position="108"/>
        <end position="291"/>
    </location>
</feature>
<dbReference type="UniPathway" id="UPA00219"/>
<dbReference type="SUPFAM" id="SSF63418">
    <property type="entry name" value="MurE/MurF N-terminal domain"/>
    <property type="match status" value="1"/>
</dbReference>
<keyword evidence="7 10" id="KW-0573">Peptidoglycan synthesis</keyword>
<dbReference type="GO" id="GO:0008360">
    <property type="term" value="P:regulation of cell shape"/>
    <property type="evidence" value="ECO:0007669"/>
    <property type="project" value="UniProtKB-KW"/>
</dbReference>
<keyword evidence="5 10" id="KW-0067">ATP-binding</keyword>